<dbReference type="CDD" id="cd01949">
    <property type="entry name" value="GGDEF"/>
    <property type="match status" value="1"/>
</dbReference>
<dbReference type="EC" id="2.7.7.65" evidence="1"/>
<protein>
    <recommendedName>
        <fullName evidence="1">diguanylate cyclase</fullName>
        <ecNumber evidence="1">2.7.7.65</ecNumber>
    </recommendedName>
</protein>
<evidence type="ECO:0000313" key="6">
    <source>
        <dbReference type="Proteomes" id="UP000678374"/>
    </source>
</evidence>
<keyword evidence="3" id="KW-0812">Transmembrane</keyword>
<evidence type="ECO:0000256" key="2">
    <source>
        <dbReference type="ARBA" id="ARBA00034247"/>
    </source>
</evidence>
<feature type="transmembrane region" description="Helical" evidence="3">
    <location>
        <begin position="103"/>
        <end position="120"/>
    </location>
</feature>
<dbReference type="GO" id="GO:1902201">
    <property type="term" value="P:negative regulation of bacterial-type flagellum-dependent cell motility"/>
    <property type="evidence" value="ECO:0007669"/>
    <property type="project" value="TreeGrafter"/>
</dbReference>
<dbReference type="SUPFAM" id="SSF55073">
    <property type="entry name" value="Nucleotide cyclase"/>
    <property type="match status" value="1"/>
</dbReference>
<dbReference type="RefSeq" id="WP_210801049.1">
    <property type="nucleotide sequence ID" value="NZ_JAGQDE010000003.1"/>
</dbReference>
<reference evidence="5" key="1">
    <citation type="submission" date="2021-04" db="EMBL/GenBank/DDBJ databases">
        <title>The genome sequence of Ideonella sp. 4Y11.</title>
        <authorList>
            <person name="Liu Y."/>
        </authorList>
    </citation>
    <scope>NUCLEOTIDE SEQUENCE</scope>
    <source>
        <strain evidence="5">4Y11</strain>
    </source>
</reference>
<dbReference type="GO" id="GO:0052621">
    <property type="term" value="F:diguanylate cyclase activity"/>
    <property type="evidence" value="ECO:0007669"/>
    <property type="project" value="UniProtKB-EC"/>
</dbReference>
<dbReference type="GO" id="GO:0043709">
    <property type="term" value="P:cell adhesion involved in single-species biofilm formation"/>
    <property type="evidence" value="ECO:0007669"/>
    <property type="project" value="TreeGrafter"/>
</dbReference>
<keyword evidence="3" id="KW-1133">Transmembrane helix</keyword>
<dbReference type="AlphaFoldDB" id="A0A940YIN1"/>
<dbReference type="PANTHER" id="PTHR45138:SF9">
    <property type="entry name" value="DIGUANYLATE CYCLASE DGCM-RELATED"/>
    <property type="match status" value="1"/>
</dbReference>
<feature type="domain" description="GGDEF" evidence="4">
    <location>
        <begin position="261"/>
        <end position="399"/>
    </location>
</feature>
<dbReference type="Pfam" id="PF00990">
    <property type="entry name" value="GGDEF"/>
    <property type="match status" value="1"/>
</dbReference>
<organism evidence="5 6">
    <name type="scientific">Ideonella aquatica</name>
    <dbReference type="NCBI Taxonomy" id="2824119"/>
    <lineage>
        <taxon>Bacteria</taxon>
        <taxon>Pseudomonadati</taxon>
        <taxon>Pseudomonadota</taxon>
        <taxon>Betaproteobacteria</taxon>
        <taxon>Burkholderiales</taxon>
        <taxon>Sphaerotilaceae</taxon>
        <taxon>Ideonella</taxon>
    </lineage>
</organism>
<dbReference type="GO" id="GO:0005886">
    <property type="term" value="C:plasma membrane"/>
    <property type="evidence" value="ECO:0007669"/>
    <property type="project" value="TreeGrafter"/>
</dbReference>
<dbReference type="PROSITE" id="PS50887">
    <property type="entry name" value="GGDEF"/>
    <property type="match status" value="1"/>
</dbReference>
<dbReference type="NCBIfam" id="TIGR00254">
    <property type="entry name" value="GGDEF"/>
    <property type="match status" value="1"/>
</dbReference>
<dbReference type="InterPro" id="IPR029787">
    <property type="entry name" value="Nucleotide_cyclase"/>
</dbReference>
<comment type="catalytic activity">
    <reaction evidence="2">
        <text>2 GTP = 3',3'-c-di-GMP + 2 diphosphate</text>
        <dbReference type="Rhea" id="RHEA:24898"/>
        <dbReference type="ChEBI" id="CHEBI:33019"/>
        <dbReference type="ChEBI" id="CHEBI:37565"/>
        <dbReference type="ChEBI" id="CHEBI:58805"/>
        <dbReference type="EC" id="2.7.7.65"/>
    </reaction>
</comment>
<dbReference type="InterPro" id="IPR000160">
    <property type="entry name" value="GGDEF_dom"/>
</dbReference>
<dbReference type="Gene3D" id="3.30.70.270">
    <property type="match status" value="1"/>
</dbReference>
<keyword evidence="3" id="KW-0472">Membrane</keyword>
<feature type="transmembrane region" description="Helical" evidence="3">
    <location>
        <begin position="15"/>
        <end position="34"/>
    </location>
</feature>
<comment type="caution">
    <text evidence="5">The sequence shown here is derived from an EMBL/GenBank/DDBJ whole genome shotgun (WGS) entry which is preliminary data.</text>
</comment>
<keyword evidence="6" id="KW-1185">Reference proteome</keyword>
<feature type="transmembrane region" description="Helical" evidence="3">
    <location>
        <begin position="69"/>
        <end position="91"/>
    </location>
</feature>
<dbReference type="EMBL" id="JAGQDE010000003">
    <property type="protein sequence ID" value="MBQ0958549.1"/>
    <property type="molecule type" value="Genomic_DNA"/>
</dbReference>
<sequence>MFPDLPGPPLDTRTLLFATAMVSFVMAAFTASVARSMPEQARGLRLWTLANSAAGVAFLLYFLRGHIPFGLSFVGANVAVTAVPALFLHAQARLLGATPRRRLSRWAVGLAALSVLPALIDPHLGWLGAVVVSSAIATLAAAIAHLMWTDPQARTLASSRFVGLAAAFAAAAVAWRAGSSAWRAVQGMSFDIHATAPAHTISLLLGGLFLVAASVSFMSTVHELSRRAISERARRDGLTGVLTRTAFYDEARQRLAAQPDLRYAVAMIDVDHFKRINDGHGHAAGDQAIVHLAREVSTNARVGDLVGRYGGEEFIVLLDGADLGAAHRFGQRLVESVRQSAVRLPNGLSLSCTVSAGVAEGLPARAAGSLDLEQTIALADAALYVAKAQGRDRVSSALDNNGLHSASA</sequence>
<evidence type="ECO:0000256" key="3">
    <source>
        <dbReference type="SAM" id="Phobius"/>
    </source>
</evidence>
<name>A0A940YIN1_9BURK</name>
<evidence type="ECO:0000259" key="4">
    <source>
        <dbReference type="PROSITE" id="PS50887"/>
    </source>
</evidence>
<dbReference type="PANTHER" id="PTHR45138">
    <property type="entry name" value="REGULATORY COMPONENTS OF SENSORY TRANSDUCTION SYSTEM"/>
    <property type="match status" value="1"/>
</dbReference>
<evidence type="ECO:0000256" key="1">
    <source>
        <dbReference type="ARBA" id="ARBA00012528"/>
    </source>
</evidence>
<dbReference type="Proteomes" id="UP000678374">
    <property type="component" value="Unassembled WGS sequence"/>
</dbReference>
<feature type="transmembrane region" description="Helical" evidence="3">
    <location>
        <begin position="198"/>
        <end position="218"/>
    </location>
</feature>
<proteinExistence type="predicted"/>
<dbReference type="InterPro" id="IPR043128">
    <property type="entry name" value="Rev_trsase/Diguanyl_cyclase"/>
</dbReference>
<gene>
    <name evidence="5" type="ORF">KAK06_06215</name>
</gene>
<feature type="transmembrane region" description="Helical" evidence="3">
    <location>
        <begin position="46"/>
        <end position="63"/>
    </location>
</feature>
<dbReference type="InterPro" id="IPR050469">
    <property type="entry name" value="Diguanylate_Cyclase"/>
</dbReference>
<accession>A0A940YIN1</accession>
<evidence type="ECO:0000313" key="5">
    <source>
        <dbReference type="EMBL" id="MBQ0958549.1"/>
    </source>
</evidence>
<feature type="transmembrane region" description="Helical" evidence="3">
    <location>
        <begin position="126"/>
        <end position="149"/>
    </location>
</feature>
<dbReference type="SMART" id="SM00267">
    <property type="entry name" value="GGDEF"/>
    <property type="match status" value="1"/>
</dbReference>
<dbReference type="FunFam" id="3.30.70.270:FF:000001">
    <property type="entry name" value="Diguanylate cyclase domain protein"/>
    <property type="match status" value="1"/>
</dbReference>
<feature type="transmembrane region" description="Helical" evidence="3">
    <location>
        <begin position="161"/>
        <end position="178"/>
    </location>
</feature>